<dbReference type="Proteomes" id="UP000006329">
    <property type="component" value="Unassembled WGS sequence"/>
</dbReference>
<evidence type="ECO:0000313" key="2">
    <source>
        <dbReference type="Proteomes" id="UP000006329"/>
    </source>
</evidence>
<dbReference type="AlphaFoldDB" id="A0A0E2BIH5"/>
<organism evidence="1 2">
    <name type="scientific">Leptospira santarosai str. MOR084</name>
    <dbReference type="NCBI Taxonomy" id="1049984"/>
    <lineage>
        <taxon>Bacteria</taxon>
        <taxon>Pseudomonadati</taxon>
        <taxon>Spirochaetota</taxon>
        <taxon>Spirochaetia</taxon>
        <taxon>Leptospirales</taxon>
        <taxon>Leptospiraceae</taxon>
        <taxon>Leptospira</taxon>
    </lineage>
</organism>
<keyword evidence="2" id="KW-1185">Reference proteome</keyword>
<reference evidence="1" key="1">
    <citation type="submission" date="2012-10" db="EMBL/GenBank/DDBJ databases">
        <authorList>
            <person name="Harkins D.M."/>
            <person name="Durkin A.S."/>
            <person name="Brinkac L.M."/>
            <person name="Haft D.H."/>
            <person name="Selengut J.D."/>
            <person name="Sanka R."/>
            <person name="DePew J."/>
            <person name="Purushe J."/>
            <person name="Matthias M.A."/>
            <person name="Vinetz J.M."/>
            <person name="Sutton G.G."/>
            <person name="Nierman W.C."/>
            <person name="Fouts D.E."/>
        </authorList>
    </citation>
    <scope>NUCLEOTIDE SEQUENCE [LARGE SCALE GENOMIC DNA]</scope>
    <source>
        <strain evidence="1">MOR084</strain>
    </source>
</reference>
<protein>
    <submittedName>
        <fullName evidence="1">Uncharacterized protein</fullName>
    </submittedName>
</protein>
<comment type="caution">
    <text evidence="1">The sequence shown here is derived from an EMBL/GenBank/DDBJ whole genome shotgun (WGS) entry which is preliminary data.</text>
</comment>
<name>A0A0E2BIH5_9LEPT</name>
<dbReference type="EMBL" id="AHON02000025">
    <property type="protein sequence ID" value="EKO34989.1"/>
    <property type="molecule type" value="Genomic_DNA"/>
</dbReference>
<feature type="non-terminal residue" evidence="1">
    <location>
        <position position="50"/>
    </location>
</feature>
<evidence type="ECO:0000313" key="1">
    <source>
        <dbReference type="EMBL" id="EKO34989.1"/>
    </source>
</evidence>
<gene>
    <name evidence="1" type="ORF">LEP1GSC179_0023</name>
</gene>
<accession>A0A0E2BIH5</accession>
<sequence>MLGTIKQYKRRLSATVAILGIAATALSYCSKSSFGYSARTTIPELTLFFT</sequence>
<proteinExistence type="predicted"/>